<dbReference type="Gene3D" id="1.20.5.320">
    <property type="entry name" value="6-Phosphogluconate Dehydrogenase, domain 3"/>
    <property type="match status" value="1"/>
</dbReference>
<evidence type="ECO:0000256" key="1">
    <source>
        <dbReference type="SAM" id="MobiDB-lite"/>
    </source>
</evidence>
<keyword evidence="3" id="KW-1185">Reference proteome</keyword>
<comment type="caution">
    <text evidence="2">The sequence shown here is derived from an EMBL/GenBank/DDBJ whole genome shotgun (WGS) entry which is preliminary data.</text>
</comment>
<proteinExistence type="predicted"/>
<protein>
    <submittedName>
        <fullName evidence="2">Complement C1q and tumor necrosis factor-related protein 9B</fullName>
    </submittedName>
</protein>
<organism evidence="2 3">
    <name type="scientific">Stylophora pistillata</name>
    <name type="common">Smooth cauliflower coral</name>
    <dbReference type="NCBI Taxonomy" id="50429"/>
    <lineage>
        <taxon>Eukaryota</taxon>
        <taxon>Metazoa</taxon>
        <taxon>Cnidaria</taxon>
        <taxon>Anthozoa</taxon>
        <taxon>Hexacorallia</taxon>
        <taxon>Scleractinia</taxon>
        <taxon>Astrocoeniina</taxon>
        <taxon>Pocilloporidae</taxon>
        <taxon>Stylophora</taxon>
    </lineage>
</organism>
<feature type="region of interest" description="Disordered" evidence="1">
    <location>
        <begin position="692"/>
        <end position="812"/>
    </location>
</feature>
<dbReference type="AlphaFoldDB" id="A0A2B4SND1"/>
<feature type="region of interest" description="Disordered" evidence="1">
    <location>
        <begin position="89"/>
        <end position="140"/>
    </location>
</feature>
<accession>A0A2B4SND1</accession>
<sequence>MVRKQMKRDANGKYVLHNIDDDQSLQEGKGIFNTLKNVGTKIATKLTGKAAKEMAQKAATKAFKKGAEQIGEKTGQLIGQKIYDKFSKTDKPQVTQSPLVTHHEVPSARKEDKGEQLAKELQKEKKPWPKKPQTNKIEKPSETVVDWHNAYFEMDFKLTKMDNTTYGAADAAAIINGGFSLIKDIKVDFESERVLDLSNANHAANVKNLTEFSEEHSRKVGPRQFHYPDITTGAVIQKCTTLALDGNAQNVAPTDNNDYNEGFTKRKTLLTTGSENNMPLNRFGFFDSLEEQLAPNAKVTIDVWLEDDADVLFRANAAAAGRYIVTKFRLWVPIIKMNDLGMKTFIDNFLKPHRWSYLREEIVASGPLRQGNGTFRLTNAVRRPRHVFIWVLNAAKFNDQEQNMFVFNTFNIANARYFTKAQLRVQNGERYPDQQLEPSSELTRAWTYLADYVKFIGGNLFGPTIDVKQFQDLNGILYFDLTRQSPELLRVSTGLDFEYTLNNTTNADYHIYALILNQEELSVEVMDNQRRKLAKAFNEKSPITLRLSHNELTGSDEMMLTQTQIKKIQKAKSNGTGVDLKISKTQITKVAQKGGSLFSSLLTLGAKLLPKAMNLATKALPGLATGALSSLGNFATVKILGAEKQKRDIAIVLQSGGDLKMKPTKRQSGGFLGTLLALIGVPILLKALTGSGMQNRKPRGRGLQNRSSSGRTCGPSGCGMQNRPIWFSQSFGEPVPTIGRGVKGKKKQKGKGEEVQAKKDLQDLQDHQVQKEKKGEAGPTGPQGPAGPAGPKGDTGSQGPAGPAGSKGEKADTSVVLNGLSAKLDTTTFNTQIATKPNTTSVLLSDGSQKMTGNLDLNGNDVINSKRENYLGMTTAQQSTYENSNTLVSRYEAGSIKRHLQAYLDITTLSKVNQTYVDNVKKTVPSFSNLNDKQILDARKRKIINLADSFADNDEAVSKKYVDQRVKTVESLTQTKVNKSGDTMTRNLNLGNNKAINSAAPSSGGDLCNKTYVDTLVGTTKTNLEKHVDDHLAHSVRTTNLKNDLDYIMNGIIGNEFSDEDDITGKVQIFKDFHKYNKNTKPFDLLLDTLKGYYSSRFGVNMYSAVKSEYTVVCKMWWESNKVDPNSVTLTATSSAETVSRQRSNRFSNHIVSLIHMTKWSDATPNYLMFDIVMKNRSGQAYDQKLPIWVVVYGS</sequence>
<feature type="compositionally biased region" description="Basic and acidic residues" evidence="1">
    <location>
        <begin position="750"/>
        <end position="776"/>
    </location>
</feature>
<dbReference type="EMBL" id="LSMT01000056">
    <property type="protein sequence ID" value="PFX30088.1"/>
    <property type="molecule type" value="Genomic_DNA"/>
</dbReference>
<evidence type="ECO:0000313" key="3">
    <source>
        <dbReference type="Proteomes" id="UP000225706"/>
    </source>
</evidence>
<evidence type="ECO:0000313" key="2">
    <source>
        <dbReference type="EMBL" id="PFX30088.1"/>
    </source>
</evidence>
<name>A0A2B4SND1_STYPI</name>
<dbReference type="Proteomes" id="UP000225706">
    <property type="component" value="Unassembled WGS sequence"/>
</dbReference>
<gene>
    <name evidence="2" type="primary">C1QTNF9B</name>
    <name evidence="2" type="ORF">AWC38_SpisGene5137</name>
</gene>
<dbReference type="OrthoDB" id="5982521at2759"/>
<reference evidence="3" key="1">
    <citation type="journal article" date="2017" name="bioRxiv">
        <title>Comparative analysis of the genomes of Stylophora pistillata and Acropora digitifera provides evidence for extensive differences between species of corals.</title>
        <authorList>
            <person name="Voolstra C.R."/>
            <person name="Li Y."/>
            <person name="Liew Y.J."/>
            <person name="Baumgarten S."/>
            <person name="Zoccola D."/>
            <person name="Flot J.-F."/>
            <person name="Tambutte S."/>
            <person name="Allemand D."/>
            <person name="Aranda M."/>
        </authorList>
    </citation>
    <scope>NUCLEOTIDE SEQUENCE [LARGE SCALE GENOMIC DNA]</scope>
</reference>
<feature type="compositionally biased region" description="Basic and acidic residues" evidence="1">
    <location>
        <begin position="101"/>
        <end position="127"/>
    </location>
</feature>